<gene>
    <name evidence="7" type="ORF">HYH03_008129</name>
</gene>
<name>A0A835Y1Q7_9CHLO</name>
<feature type="domain" description="RING-type" evidence="6">
    <location>
        <begin position="116"/>
        <end position="155"/>
    </location>
</feature>
<evidence type="ECO:0000256" key="3">
    <source>
        <dbReference type="ARBA" id="ARBA00022833"/>
    </source>
</evidence>
<reference evidence="7" key="1">
    <citation type="journal article" date="2020" name="bioRxiv">
        <title>Comparative genomics of Chlamydomonas.</title>
        <authorList>
            <person name="Craig R.J."/>
            <person name="Hasan A.R."/>
            <person name="Ness R.W."/>
            <person name="Keightley P.D."/>
        </authorList>
    </citation>
    <scope>NUCLEOTIDE SEQUENCE</scope>
    <source>
        <strain evidence="7">CCAP 11/70</strain>
    </source>
</reference>
<dbReference type="SMART" id="SM00184">
    <property type="entry name" value="RING"/>
    <property type="match status" value="1"/>
</dbReference>
<evidence type="ECO:0000256" key="5">
    <source>
        <dbReference type="SAM" id="MobiDB-lite"/>
    </source>
</evidence>
<evidence type="ECO:0000259" key="6">
    <source>
        <dbReference type="PROSITE" id="PS50089"/>
    </source>
</evidence>
<dbReference type="GO" id="GO:0008270">
    <property type="term" value="F:zinc ion binding"/>
    <property type="evidence" value="ECO:0007669"/>
    <property type="project" value="UniProtKB-KW"/>
</dbReference>
<dbReference type="AlphaFoldDB" id="A0A835Y1Q7"/>
<keyword evidence="1" id="KW-0479">Metal-binding</keyword>
<dbReference type="InterPro" id="IPR017907">
    <property type="entry name" value="Znf_RING_CS"/>
</dbReference>
<keyword evidence="3" id="KW-0862">Zinc</keyword>
<evidence type="ECO:0000313" key="8">
    <source>
        <dbReference type="Proteomes" id="UP000612055"/>
    </source>
</evidence>
<feature type="region of interest" description="Disordered" evidence="5">
    <location>
        <begin position="15"/>
        <end position="57"/>
    </location>
</feature>
<keyword evidence="8" id="KW-1185">Reference proteome</keyword>
<dbReference type="Gene3D" id="3.30.40.10">
    <property type="entry name" value="Zinc/RING finger domain, C3HC4 (zinc finger)"/>
    <property type="match status" value="1"/>
</dbReference>
<evidence type="ECO:0000256" key="1">
    <source>
        <dbReference type="ARBA" id="ARBA00022723"/>
    </source>
</evidence>
<keyword evidence="2 4" id="KW-0863">Zinc-finger</keyword>
<evidence type="ECO:0000256" key="4">
    <source>
        <dbReference type="PROSITE-ProRule" id="PRU00175"/>
    </source>
</evidence>
<dbReference type="SUPFAM" id="SSF57850">
    <property type="entry name" value="RING/U-box"/>
    <property type="match status" value="1"/>
</dbReference>
<dbReference type="PANTHER" id="PTHR23041:SF78">
    <property type="entry name" value="E3 UBIQUITIN-PROTEIN LIGASE RNF4"/>
    <property type="match status" value="1"/>
</dbReference>
<protein>
    <recommendedName>
        <fullName evidence="6">RING-type domain-containing protein</fullName>
    </recommendedName>
</protein>
<comment type="caution">
    <text evidence="7">The sequence shown here is derived from an EMBL/GenBank/DDBJ whole genome shotgun (WGS) entry which is preliminary data.</text>
</comment>
<dbReference type="InterPro" id="IPR047134">
    <property type="entry name" value="RNF4"/>
</dbReference>
<sequence length="170" mass="17676">MPPADDDVEVVSVISRQTPGAGPSRQGRPGKAPAAPLAGRRRSGATARQQDVVDLTNDDDDIQITQVRDVKRPRLSAGAAGGPVLGGTAALVAAAAAAAAAKAPPPPPPSPKGYKCTICLEKMDGDMATTTCGHMFCYPCISAWVQKSSNCPQCRTKVTKSKIIRIYPPQ</sequence>
<dbReference type="InterPro" id="IPR001841">
    <property type="entry name" value="Znf_RING"/>
</dbReference>
<dbReference type="PANTHER" id="PTHR23041">
    <property type="entry name" value="RING FINGER DOMAIN-CONTAINING"/>
    <property type="match status" value="1"/>
</dbReference>
<dbReference type="OrthoDB" id="6105938at2759"/>
<dbReference type="Pfam" id="PF13639">
    <property type="entry name" value="zf-RING_2"/>
    <property type="match status" value="1"/>
</dbReference>
<evidence type="ECO:0000313" key="7">
    <source>
        <dbReference type="EMBL" id="KAG2493612.1"/>
    </source>
</evidence>
<dbReference type="Proteomes" id="UP000612055">
    <property type="component" value="Unassembled WGS sequence"/>
</dbReference>
<dbReference type="GO" id="GO:0045944">
    <property type="term" value="P:positive regulation of transcription by RNA polymerase II"/>
    <property type="evidence" value="ECO:0007669"/>
    <property type="project" value="TreeGrafter"/>
</dbReference>
<organism evidence="7 8">
    <name type="scientific">Edaphochlamys debaryana</name>
    <dbReference type="NCBI Taxonomy" id="47281"/>
    <lineage>
        <taxon>Eukaryota</taxon>
        <taxon>Viridiplantae</taxon>
        <taxon>Chlorophyta</taxon>
        <taxon>core chlorophytes</taxon>
        <taxon>Chlorophyceae</taxon>
        <taxon>CS clade</taxon>
        <taxon>Chlamydomonadales</taxon>
        <taxon>Chlamydomonadales incertae sedis</taxon>
        <taxon>Edaphochlamys</taxon>
    </lineage>
</organism>
<dbReference type="PROSITE" id="PS00518">
    <property type="entry name" value="ZF_RING_1"/>
    <property type="match status" value="1"/>
</dbReference>
<accession>A0A835Y1Q7</accession>
<proteinExistence type="predicted"/>
<evidence type="ECO:0000256" key="2">
    <source>
        <dbReference type="ARBA" id="ARBA00022771"/>
    </source>
</evidence>
<dbReference type="EMBL" id="JAEHOE010000036">
    <property type="protein sequence ID" value="KAG2493612.1"/>
    <property type="molecule type" value="Genomic_DNA"/>
</dbReference>
<dbReference type="PROSITE" id="PS50089">
    <property type="entry name" value="ZF_RING_2"/>
    <property type="match status" value="1"/>
</dbReference>
<dbReference type="InterPro" id="IPR013083">
    <property type="entry name" value="Znf_RING/FYVE/PHD"/>
</dbReference>